<reference evidence="2" key="1">
    <citation type="journal article" date="2019" name="Int. J. Syst. Evol. Microbiol.">
        <title>The Global Catalogue of Microorganisms (GCM) 10K type strain sequencing project: providing services to taxonomists for standard genome sequencing and annotation.</title>
        <authorList>
            <consortium name="The Broad Institute Genomics Platform"/>
            <consortium name="The Broad Institute Genome Sequencing Center for Infectious Disease"/>
            <person name="Wu L."/>
            <person name="Ma J."/>
        </authorList>
    </citation>
    <scope>NUCLEOTIDE SEQUENCE [LARGE SCALE GENOMIC DNA]</scope>
    <source>
        <strain evidence="2">CGMCC 1.3685</strain>
    </source>
</reference>
<organism evidence="1 2">
    <name type="scientific">Glutamicibacter ardleyensis</name>
    <dbReference type="NCBI Taxonomy" id="225894"/>
    <lineage>
        <taxon>Bacteria</taxon>
        <taxon>Bacillati</taxon>
        <taxon>Actinomycetota</taxon>
        <taxon>Actinomycetes</taxon>
        <taxon>Micrococcales</taxon>
        <taxon>Micrococcaceae</taxon>
        <taxon>Glutamicibacter</taxon>
    </lineage>
</organism>
<gene>
    <name evidence="1" type="ORF">GCM10007173_32740</name>
</gene>
<dbReference type="EMBL" id="BMKX01000010">
    <property type="protein sequence ID" value="GGJ71329.1"/>
    <property type="molecule type" value="Genomic_DNA"/>
</dbReference>
<dbReference type="Proteomes" id="UP000606115">
    <property type="component" value="Unassembled WGS sequence"/>
</dbReference>
<evidence type="ECO:0000313" key="1">
    <source>
        <dbReference type="EMBL" id="GGJ71329.1"/>
    </source>
</evidence>
<proteinExistence type="predicted"/>
<sequence>MRSSFRAAATDIEFALAGAIDEAVAIEVTECTVADCPAAMAGLGRVPKESAAPSAMAVKIFGPKYLGI</sequence>
<comment type="caution">
    <text evidence="1">The sequence shown here is derived from an EMBL/GenBank/DDBJ whole genome shotgun (WGS) entry which is preliminary data.</text>
</comment>
<keyword evidence="2" id="KW-1185">Reference proteome</keyword>
<evidence type="ECO:0000313" key="2">
    <source>
        <dbReference type="Proteomes" id="UP000606115"/>
    </source>
</evidence>
<name>A0ABQ2DUY9_9MICC</name>
<protein>
    <submittedName>
        <fullName evidence="1">Uncharacterized protein</fullName>
    </submittedName>
</protein>
<accession>A0ABQ2DUY9</accession>